<dbReference type="Proteomes" id="UP001199106">
    <property type="component" value="Unassembled WGS sequence"/>
</dbReference>
<dbReference type="AlphaFoldDB" id="A0AAD4I9B7"/>
<evidence type="ECO:0000313" key="4">
    <source>
        <dbReference type="Proteomes" id="UP001199106"/>
    </source>
</evidence>
<accession>A0AAD4I9B7</accession>
<keyword evidence="4" id="KW-1185">Reference proteome</keyword>
<dbReference type="Pfam" id="PF06985">
    <property type="entry name" value="HET"/>
    <property type="match status" value="1"/>
</dbReference>
<evidence type="ECO:0000256" key="1">
    <source>
        <dbReference type="SAM" id="MobiDB-lite"/>
    </source>
</evidence>
<feature type="region of interest" description="Disordered" evidence="1">
    <location>
        <begin position="285"/>
        <end position="316"/>
    </location>
</feature>
<feature type="compositionally biased region" description="Basic and acidic residues" evidence="1">
    <location>
        <begin position="21"/>
        <end position="33"/>
    </location>
</feature>
<evidence type="ECO:0000313" key="3">
    <source>
        <dbReference type="EMBL" id="KAG9188339.1"/>
    </source>
</evidence>
<organism evidence="3 4">
    <name type="scientific">Alternaria panax</name>
    <dbReference type="NCBI Taxonomy" id="48097"/>
    <lineage>
        <taxon>Eukaryota</taxon>
        <taxon>Fungi</taxon>
        <taxon>Dikarya</taxon>
        <taxon>Ascomycota</taxon>
        <taxon>Pezizomycotina</taxon>
        <taxon>Dothideomycetes</taxon>
        <taxon>Pleosporomycetidae</taxon>
        <taxon>Pleosporales</taxon>
        <taxon>Pleosporineae</taxon>
        <taxon>Pleosporaceae</taxon>
        <taxon>Alternaria</taxon>
        <taxon>Alternaria sect. Panax</taxon>
    </lineage>
</organism>
<feature type="domain" description="Heterokaryon incompatibility" evidence="2">
    <location>
        <begin position="102"/>
        <end position="204"/>
    </location>
</feature>
<evidence type="ECO:0000259" key="2">
    <source>
        <dbReference type="Pfam" id="PF06985"/>
    </source>
</evidence>
<gene>
    <name evidence="3" type="ORF">G6011_02262</name>
</gene>
<feature type="compositionally biased region" description="Polar residues" evidence="1">
    <location>
        <begin position="304"/>
        <end position="316"/>
    </location>
</feature>
<reference evidence="3" key="1">
    <citation type="submission" date="2021-07" db="EMBL/GenBank/DDBJ databases">
        <title>Genome Resource of American Ginseng Black Spot Pathogen Alternaria panax.</title>
        <authorList>
            <person name="Qiu C."/>
            <person name="Wang W."/>
            <person name="Liu Z."/>
        </authorList>
    </citation>
    <scope>NUCLEOTIDE SEQUENCE</scope>
    <source>
        <strain evidence="3">BNCC115425</strain>
    </source>
</reference>
<feature type="region of interest" description="Disordered" evidence="1">
    <location>
        <begin position="1"/>
        <end position="49"/>
    </location>
</feature>
<protein>
    <recommendedName>
        <fullName evidence="2">Heterokaryon incompatibility domain-containing protein</fullName>
    </recommendedName>
</protein>
<proteinExistence type="predicted"/>
<comment type="caution">
    <text evidence="3">The sequence shown here is derived from an EMBL/GenBank/DDBJ whole genome shotgun (WGS) entry which is preliminary data.</text>
</comment>
<name>A0AAD4I9B7_9PLEO</name>
<dbReference type="EMBL" id="JAANER010000006">
    <property type="protein sequence ID" value="KAG9188339.1"/>
    <property type="molecule type" value="Genomic_DNA"/>
</dbReference>
<dbReference type="InterPro" id="IPR010730">
    <property type="entry name" value="HET"/>
</dbReference>
<sequence>MKNDLNKTLAKFSMATSPLSESKKKEQDHDPLHDQWVPSREIPITKPKDNNGETPYIAVSWKLIELKHEVLYDDPKQPVFDYKIKRPGANSHKSDFPGPYMDRECIYQRPGDERMWPDDKEHGVQIMDEVYGDSDYLVGLLTMELAHQLEIGLLLELLQGHLYINPENKDTPKLRSEVDVTAVQILVLRILSDPRWSRGWIFQEDHLASNRMTLLMPRPQDIRIDCDYDIGDIIGELQINLKDLRQNVTMFYLACIEERQRWPNTEIIGKVKQYNTCNKIYMPPEDEYPLRPRSDSVDGGTGGSEITRQTSESSYV</sequence>